<gene>
    <name evidence="2" type="ORF">H4R34_000749</name>
</gene>
<name>A0A9W8BB84_9FUNG</name>
<dbReference type="EMBL" id="JANBQB010000024">
    <property type="protein sequence ID" value="KAJ1984281.1"/>
    <property type="molecule type" value="Genomic_DNA"/>
</dbReference>
<dbReference type="GO" id="GO:0032040">
    <property type="term" value="C:small-subunit processome"/>
    <property type="evidence" value="ECO:0007669"/>
    <property type="project" value="TreeGrafter"/>
</dbReference>
<proteinExistence type="predicted"/>
<dbReference type="InterPro" id="IPR007146">
    <property type="entry name" value="Sas10/Utp3/C1D"/>
</dbReference>
<accession>A0A9W8BB84</accession>
<dbReference type="OrthoDB" id="203440at2759"/>
<evidence type="ECO:0000313" key="3">
    <source>
        <dbReference type="Proteomes" id="UP001151582"/>
    </source>
</evidence>
<evidence type="ECO:0000313" key="2">
    <source>
        <dbReference type="EMBL" id="KAJ1984281.1"/>
    </source>
</evidence>
<dbReference type="Proteomes" id="UP001151582">
    <property type="component" value="Unassembled WGS sequence"/>
</dbReference>
<dbReference type="PANTHER" id="PTHR13237:SF9">
    <property type="entry name" value="NEUROGUIDIN"/>
    <property type="match status" value="1"/>
</dbReference>
<dbReference type="AlphaFoldDB" id="A0A9W8BB84"/>
<feature type="region of interest" description="Disordered" evidence="1">
    <location>
        <begin position="173"/>
        <end position="201"/>
    </location>
</feature>
<feature type="compositionally biased region" description="Polar residues" evidence="1">
    <location>
        <begin position="242"/>
        <end position="253"/>
    </location>
</feature>
<dbReference type="Pfam" id="PF04000">
    <property type="entry name" value="Sas10_Utp3"/>
    <property type="match status" value="1"/>
</dbReference>
<dbReference type="GO" id="GO:0000462">
    <property type="term" value="P:maturation of SSU-rRNA from tricistronic rRNA transcript (SSU-rRNA, 5.8S rRNA, LSU-rRNA)"/>
    <property type="evidence" value="ECO:0007669"/>
    <property type="project" value="TreeGrafter"/>
</dbReference>
<reference evidence="2" key="1">
    <citation type="submission" date="2022-07" db="EMBL/GenBank/DDBJ databases">
        <title>Phylogenomic reconstructions and comparative analyses of Kickxellomycotina fungi.</title>
        <authorList>
            <person name="Reynolds N.K."/>
            <person name="Stajich J.E."/>
            <person name="Barry K."/>
            <person name="Grigoriev I.V."/>
            <person name="Crous P."/>
            <person name="Smith M.E."/>
        </authorList>
    </citation>
    <scope>NUCLEOTIDE SEQUENCE</scope>
    <source>
        <strain evidence="2">RSA 567</strain>
    </source>
</reference>
<keyword evidence="3" id="KW-1185">Reference proteome</keyword>
<protein>
    <recommendedName>
        <fullName evidence="4">Sas10/Utp3/C1D family-domain-containing protein</fullName>
    </recommendedName>
</protein>
<dbReference type="PANTHER" id="PTHR13237">
    <property type="entry name" value="SOMETHING ABOUT SILENCING PROTEIN 10-RELATED"/>
    <property type="match status" value="1"/>
</dbReference>
<feature type="region of interest" description="Disordered" evidence="1">
    <location>
        <begin position="236"/>
        <end position="261"/>
    </location>
</feature>
<evidence type="ECO:0008006" key="4">
    <source>
        <dbReference type="Google" id="ProtNLM"/>
    </source>
</evidence>
<evidence type="ECO:0000256" key="1">
    <source>
        <dbReference type="SAM" id="MobiDB-lite"/>
    </source>
</evidence>
<sequence length="354" mass="40220">MATTTAESRLQELLGHLGTIQAQVQRYHTIISGDTVVLSKLTLAPYGSPLPWADINRTQTDAVDTRDGLSLLDIKHHTLLEYITNLVFVIHLRLSGRSVASHPVVHKLIEDRVVLEKIGPIEQKLKYQIDKVVRAATMDHPEQTYKDASASLRAMDPLQFKPSMANMANADELSGTDGEVDTPEADGTKSVYQPPKMTPMHYQEDTGLAARRAKYEQRLRERAARSHMVKELMQDMDDRPEQSTVHGNSSVSGLSHAERKYAEQQKYEENHFVRLTMSRKDKHQLKQTQLNRLDDEFKNLNDFATMATLRSADKGSRDQLNLLTRVKARRERDEQDLTPTAGPSSKRARKKHRH</sequence>
<feature type="region of interest" description="Disordered" evidence="1">
    <location>
        <begin position="310"/>
        <end position="354"/>
    </location>
</feature>
<organism evidence="2 3">
    <name type="scientific">Dimargaris verticillata</name>
    <dbReference type="NCBI Taxonomy" id="2761393"/>
    <lineage>
        <taxon>Eukaryota</taxon>
        <taxon>Fungi</taxon>
        <taxon>Fungi incertae sedis</taxon>
        <taxon>Zoopagomycota</taxon>
        <taxon>Kickxellomycotina</taxon>
        <taxon>Dimargaritomycetes</taxon>
        <taxon>Dimargaritales</taxon>
        <taxon>Dimargaritaceae</taxon>
        <taxon>Dimargaris</taxon>
    </lineage>
</organism>
<comment type="caution">
    <text evidence="2">The sequence shown here is derived from an EMBL/GenBank/DDBJ whole genome shotgun (WGS) entry which is preliminary data.</text>
</comment>